<proteinExistence type="predicted"/>
<accession>A0ABQ9FYJ7</accession>
<comment type="caution">
    <text evidence="1">The sequence shown here is derived from an EMBL/GenBank/DDBJ whole genome shotgun (WGS) entry which is preliminary data.</text>
</comment>
<reference evidence="1 2" key="1">
    <citation type="submission" date="2022-12" db="EMBL/GenBank/DDBJ databases">
        <title>Chromosome-level genome of Tegillarca granosa.</title>
        <authorList>
            <person name="Kim J."/>
        </authorList>
    </citation>
    <scope>NUCLEOTIDE SEQUENCE [LARGE SCALE GENOMIC DNA]</scope>
    <source>
        <strain evidence="1">Teg-2019</strain>
        <tissue evidence="1">Adductor muscle</tissue>
    </source>
</reference>
<dbReference type="Proteomes" id="UP001217089">
    <property type="component" value="Unassembled WGS sequence"/>
</dbReference>
<keyword evidence="2" id="KW-1185">Reference proteome</keyword>
<dbReference type="EMBL" id="JARBDR010000141">
    <property type="protein sequence ID" value="KAJ8320773.1"/>
    <property type="molecule type" value="Genomic_DNA"/>
</dbReference>
<evidence type="ECO:0000313" key="1">
    <source>
        <dbReference type="EMBL" id="KAJ8320773.1"/>
    </source>
</evidence>
<gene>
    <name evidence="1" type="ORF">KUTeg_002360</name>
</gene>
<evidence type="ECO:0000313" key="2">
    <source>
        <dbReference type="Proteomes" id="UP001217089"/>
    </source>
</evidence>
<organism evidence="1 2">
    <name type="scientific">Tegillarca granosa</name>
    <name type="common">Malaysian cockle</name>
    <name type="synonym">Anadara granosa</name>
    <dbReference type="NCBI Taxonomy" id="220873"/>
    <lineage>
        <taxon>Eukaryota</taxon>
        <taxon>Metazoa</taxon>
        <taxon>Spiralia</taxon>
        <taxon>Lophotrochozoa</taxon>
        <taxon>Mollusca</taxon>
        <taxon>Bivalvia</taxon>
        <taxon>Autobranchia</taxon>
        <taxon>Pteriomorphia</taxon>
        <taxon>Arcoida</taxon>
        <taxon>Arcoidea</taxon>
        <taxon>Arcidae</taxon>
        <taxon>Tegillarca</taxon>
    </lineage>
</organism>
<sequence length="78" mass="8856">MSVVLQLLIAVEKGDVHTYKGMSLSDISVADKDELLEKEHKLPKKTEDYQKKPGSNRHFGPFCAPFEPLPSLNEHFFV</sequence>
<name>A0ABQ9FYJ7_TEGGR</name>
<protein>
    <submittedName>
        <fullName evidence="1">Uncharacterized protein</fullName>
    </submittedName>
</protein>